<comment type="caution">
    <text evidence="5">The sequence shown here is derived from an EMBL/GenBank/DDBJ whole genome shotgun (WGS) entry which is preliminary data.</text>
</comment>
<dbReference type="OrthoDB" id="9802510at2"/>
<evidence type="ECO:0000256" key="2">
    <source>
        <dbReference type="ARBA" id="ARBA00022643"/>
    </source>
</evidence>
<dbReference type="Pfam" id="PF00881">
    <property type="entry name" value="Nitroreductase"/>
    <property type="match status" value="1"/>
</dbReference>
<accession>A0A4Y8UKE6</accession>
<dbReference type="PANTHER" id="PTHR23026:SF90">
    <property type="entry name" value="IODOTYROSINE DEIODINASE 1"/>
    <property type="match status" value="1"/>
</dbReference>
<evidence type="ECO:0000313" key="5">
    <source>
        <dbReference type="EMBL" id="TFH69245.1"/>
    </source>
</evidence>
<dbReference type="Proteomes" id="UP000298133">
    <property type="component" value="Unassembled WGS sequence"/>
</dbReference>
<keyword evidence="3" id="KW-0560">Oxidoreductase</keyword>
<reference evidence="5 6" key="1">
    <citation type="submission" date="2019-03" db="EMBL/GenBank/DDBJ databases">
        <title>Draft genome of Gammaproteobacteria bacterium LSUCC0057, a member of the SAR92 clade.</title>
        <authorList>
            <person name="Lanclos V.C."/>
            <person name="Doiron C."/>
            <person name="Henson M.W."/>
            <person name="Thrash J.C."/>
        </authorList>
    </citation>
    <scope>NUCLEOTIDE SEQUENCE [LARGE SCALE GENOMIC DNA]</scope>
    <source>
        <strain evidence="5 6">LSUCC0057</strain>
    </source>
</reference>
<dbReference type="GO" id="GO:0016491">
    <property type="term" value="F:oxidoreductase activity"/>
    <property type="evidence" value="ECO:0007669"/>
    <property type="project" value="UniProtKB-KW"/>
</dbReference>
<dbReference type="CDD" id="cd02136">
    <property type="entry name" value="PnbA_NfnB-like"/>
    <property type="match status" value="1"/>
</dbReference>
<keyword evidence="1" id="KW-0285">Flavoprotein</keyword>
<dbReference type="InterPro" id="IPR050627">
    <property type="entry name" value="Nitroreductase/BluB"/>
</dbReference>
<keyword evidence="6" id="KW-1185">Reference proteome</keyword>
<feature type="domain" description="Nitroreductase" evidence="4">
    <location>
        <begin position="8"/>
        <end position="197"/>
    </location>
</feature>
<evidence type="ECO:0000259" key="4">
    <source>
        <dbReference type="Pfam" id="PF00881"/>
    </source>
</evidence>
<dbReference type="AlphaFoldDB" id="A0A4Y8UKE6"/>
<dbReference type="PANTHER" id="PTHR23026">
    <property type="entry name" value="NADPH NITROREDUCTASE"/>
    <property type="match status" value="1"/>
</dbReference>
<dbReference type="InterPro" id="IPR029479">
    <property type="entry name" value="Nitroreductase"/>
</dbReference>
<name>A0A4Y8UKE6_9GAMM</name>
<dbReference type="InterPro" id="IPR000415">
    <property type="entry name" value="Nitroreductase-like"/>
</dbReference>
<dbReference type="Gene3D" id="3.40.109.10">
    <property type="entry name" value="NADH Oxidase"/>
    <property type="match status" value="1"/>
</dbReference>
<gene>
    <name evidence="5" type="ORF">E3W66_04830</name>
</gene>
<protein>
    <submittedName>
        <fullName evidence="5">Nitroreductase</fullName>
    </submittedName>
</protein>
<keyword evidence="2" id="KW-0288">FMN</keyword>
<evidence type="ECO:0000256" key="3">
    <source>
        <dbReference type="ARBA" id="ARBA00023002"/>
    </source>
</evidence>
<sequence length="222" mass="24727">MQFSDAVNQRYSCRAFLPDLVPQQQLEQIFALAGRAPSNCNVQPWHTHVVSGAACDAMREKMAAAITENPAGSPDFAWSGKFTGPYQERQICAALGLWEKQGVDRKDRAKRDWSWMRNFKFFDAPHAAFIFLPTGFAEELRIAGDVGMYAQTLMLALTDAGLASCPQTSLSFFPDVVREACGVDDSFRLLMGLSFGYPDLNDPANEFRTERAPLSDTTVFHQ</sequence>
<evidence type="ECO:0000256" key="1">
    <source>
        <dbReference type="ARBA" id="ARBA00022630"/>
    </source>
</evidence>
<dbReference type="SUPFAM" id="SSF55469">
    <property type="entry name" value="FMN-dependent nitroreductase-like"/>
    <property type="match status" value="1"/>
</dbReference>
<dbReference type="EMBL" id="SPIA01000001">
    <property type="protein sequence ID" value="TFH69245.1"/>
    <property type="molecule type" value="Genomic_DNA"/>
</dbReference>
<proteinExistence type="predicted"/>
<organism evidence="5 6">
    <name type="scientific">Gammaproteobacteria bacterium LSUCC0057</name>
    <dbReference type="NCBI Taxonomy" id="2559237"/>
    <lineage>
        <taxon>Bacteria</taxon>
        <taxon>Pseudomonadati</taxon>
        <taxon>Pseudomonadota</taxon>
        <taxon>Gammaproteobacteria</taxon>
        <taxon>Cellvibrionales</taxon>
        <taxon>Porticoccaceae</taxon>
        <taxon>SAR92 clade</taxon>
    </lineage>
</organism>
<evidence type="ECO:0000313" key="6">
    <source>
        <dbReference type="Proteomes" id="UP000298133"/>
    </source>
</evidence>